<keyword evidence="2" id="KW-0812">Transmembrane</keyword>
<keyword evidence="2" id="KW-0472">Membrane</keyword>
<feature type="transmembrane region" description="Helical" evidence="2">
    <location>
        <begin position="52"/>
        <end position="70"/>
    </location>
</feature>
<organism evidence="4 5">
    <name type="scientific">Leptomonas pyrrhocoris</name>
    <name type="common">Firebug parasite</name>
    <dbReference type="NCBI Taxonomy" id="157538"/>
    <lineage>
        <taxon>Eukaryota</taxon>
        <taxon>Discoba</taxon>
        <taxon>Euglenozoa</taxon>
        <taxon>Kinetoplastea</taxon>
        <taxon>Metakinetoplastina</taxon>
        <taxon>Trypanosomatida</taxon>
        <taxon>Trypanosomatidae</taxon>
        <taxon>Leishmaniinae</taxon>
        <taxon>Leptomonas</taxon>
    </lineage>
</organism>
<evidence type="ECO:0000313" key="5">
    <source>
        <dbReference type="Proteomes" id="UP000037923"/>
    </source>
</evidence>
<sequence length="825" mass="88056">MTVVRLVVVLTLPHLCVWYTLPCVLPVPSTAEEAAAQPDLHLYPITRHHPEVGLFLLELALMSLFVYAVVRQARANTGRGGGRQFEDRYANRWMLPPLLCHSSAGGGAGPTGEVGAACVPVASLDHPIFSPQSSNGNSLVRPRGVAHHYLQHLQQQHFSFSVSRPSPPTSPAGVANGNSASVLYSASDTRHEGVLSSQHVWNTAAAAGLIVSPSVGPTAPPTPPRKAAKLTTLVKRLLHKTPVQAMKRTLGSLWGTGGGGAEKKSKDGPSDIWNWAPKQENLAGTSDAAPRDRRRRAPASSHVGSPPPPPLQQHAHTDTSRISSLSATQPSLAPMALHLGFLICLIFFTWRLCVDFYFAWFSFQFERNDALYIWLIPSGVIATAAFLFLFAGGHWYRSQLTRQLQPLLRGDSAELTRQRRVQRGAAAAAAASSLQALRWVQWCGCCVPHPQPEVAPVPLLRRPSPSAHESPAFHKSCHQRPPLNTRLRAAADAVAAGKSHDLSTSLRLSSNEPAGGGEHTAAAAANVGDSTFLFENSVGARAGADSDSFRHSPSGYESEMALGTVWLRHGPHETPLTRPHHSNEDAEDEEEFDNNISSSSAYDNADSWMPRVRPLRSPPRPAASAISTVAAAAAVATAATSSSSYGMAIVEATPSLSASISPLTGGQDGFPTVTSPAARSSGSSFLRRLPSTDLLQHGSSTGSTNGDSSRHVFRSAPATPVVAAPAAHRLAPSARPAAFTDSAFSDSLAHWRDKLHLPDLFMRLRRLCGHRRFRGGVLCEGCTAPRLNREEEEEGDCLTALEDYPCSFAASSSHAAAAGLSRQGP</sequence>
<feature type="chain" id="PRO_5005835979" evidence="3">
    <location>
        <begin position="19"/>
        <end position="825"/>
    </location>
</feature>
<feature type="transmembrane region" description="Helical" evidence="2">
    <location>
        <begin position="372"/>
        <end position="396"/>
    </location>
</feature>
<gene>
    <name evidence="4" type="ORF">ABB37_08419</name>
</gene>
<keyword evidence="2" id="KW-1133">Transmembrane helix</keyword>
<feature type="region of interest" description="Disordered" evidence="1">
    <location>
        <begin position="461"/>
        <end position="481"/>
    </location>
</feature>
<proteinExistence type="predicted"/>
<dbReference type="OrthoDB" id="267932at2759"/>
<evidence type="ECO:0000313" key="4">
    <source>
        <dbReference type="EMBL" id="KPA75527.1"/>
    </source>
</evidence>
<accession>A0A0M9FTA0</accession>
<reference evidence="4 5" key="1">
    <citation type="submission" date="2015-07" db="EMBL/GenBank/DDBJ databases">
        <title>High-quality genome of monoxenous trypanosomatid Leptomonas pyrrhocoris.</title>
        <authorList>
            <person name="Flegontov P."/>
            <person name="Butenko A."/>
            <person name="Firsov S."/>
            <person name="Vlcek C."/>
            <person name="Logacheva M.D."/>
            <person name="Field M."/>
            <person name="Filatov D."/>
            <person name="Flegontova O."/>
            <person name="Gerasimov E."/>
            <person name="Jackson A.P."/>
            <person name="Kelly S."/>
            <person name="Opperdoes F."/>
            <person name="O'Reilly A."/>
            <person name="Votypka J."/>
            <person name="Yurchenko V."/>
            <person name="Lukes J."/>
        </authorList>
    </citation>
    <scope>NUCLEOTIDE SEQUENCE [LARGE SCALE GENOMIC DNA]</scope>
    <source>
        <strain evidence="4">H10</strain>
    </source>
</reference>
<dbReference type="Proteomes" id="UP000037923">
    <property type="component" value="Unassembled WGS sequence"/>
</dbReference>
<dbReference type="RefSeq" id="XP_015653966.1">
    <property type="nucleotide sequence ID" value="XM_015807427.1"/>
</dbReference>
<keyword evidence="5" id="KW-1185">Reference proteome</keyword>
<dbReference type="AlphaFoldDB" id="A0A0M9FTA0"/>
<evidence type="ECO:0000256" key="1">
    <source>
        <dbReference type="SAM" id="MobiDB-lite"/>
    </source>
</evidence>
<keyword evidence="3" id="KW-0732">Signal</keyword>
<name>A0A0M9FTA0_LEPPY</name>
<dbReference type="EMBL" id="LGTL01000024">
    <property type="protein sequence ID" value="KPA75527.1"/>
    <property type="molecule type" value="Genomic_DNA"/>
</dbReference>
<feature type="region of interest" description="Disordered" evidence="1">
    <location>
        <begin position="494"/>
        <end position="519"/>
    </location>
</feature>
<dbReference type="GeneID" id="26908703"/>
<evidence type="ECO:0000256" key="2">
    <source>
        <dbReference type="SAM" id="Phobius"/>
    </source>
</evidence>
<dbReference type="VEuPathDB" id="TriTrypDB:LpyrH10_24_0590"/>
<feature type="transmembrane region" description="Helical" evidence="2">
    <location>
        <begin position="339"/>
        <end position="360"/>
    </location>
</feature>
<protein>
    <submittedName>
        <fullName evidence="4">Unspecified product</fullName>
    </submittedName>
</protein>
<feature type="region of interest" description="Disordered" evidence="1">
    <location>
        <begin position="571"/>
        <end position="605"/>
    </location>
</feature>
<comment type="caution">
    <text evidence="4">The sequence shown here is derived from an EMBL/GenBank/DDBJ whole genome shotgun (WGS) entry which is preliminary data.</text>
</comment>
<feature type="signal peptide" evidence="3">
    <location>
        <begin position="1"/>
        <end position="18"/>
    </location>
</feature>
<feature type="region of interest" description="Disordered" evidence="1">
    <location>
        <begin position="249"/>
        <end position="323"/>
    </location>
</feature>
<feature type="compositionally biased region" description="Polar residues" evidence="1">
    <location>
        <begin position="502"/>
        <end position="512"/>
    </location>
</feature>
<evidence type="ECO:0000256" key="3">
    <source>
        <dbReference type="SAM" id="SignalP"/>
    </source>
</evidence>